<dbReference type="EMBL" id="QZEY01000012">
    <property type="protein sequence ID" value="RJL26624.1"/>
    <property type="molecule type" value="Genomic_DNA"/>
</dbReference>
<dbReference type="GO" id="GO:0016020">
    <property type="term" value="C:membrane"/>
    <property type="evidence" value="ECO:0007669"/>
    <property type="project" value="UniProtKB-SubCell"/>
</dbReference>
<feature type="transmembrane region" description="Helical" evidence="7">
    <location>
        <begin position="248"/>
        <end position="268"/>
    </location>
</feature>
<name>A0A3A4AI13_9ACTN</name>
<evidence type="ECO:0000256" key="3">
    <source>
        <dbReference type="ARBA" id="ARBA00022692"/>
    </source>
</evidence>
<accession>A0A3A4AI13</accession>
<dbReference type="InterPro" id="IPR017927">
    <property type="entry name" value="FAD-bd_FR_type"/>
</dbReference>
<dbReference type="OrthoDB" id="9801223at2"/>
<dbReference type="InterPro" id="IPR039261">
    <property type="entry name" value="FNR_nucleotide-bd"/>
</dbReference>
<organism evidence="9 10">
    <name type="scientific">Bailinhaonella thermotolerans</name>
    <dbReference type="NCBI Taxonomy" id="1070861"/>
    <lineage>
        <taxon>Bacteria</taxon>
        <taxon>Bacillati</taxon>
        <taxon>Actinomycetota</taxon>
        <taxon>Actinomycetes</taxon>
        <taxon>Streptosporangiales</taxon>
        <taxon>Streptosporangiaceae</taxon>
        <taxon>Bailinhaonella</taxon>
    </lineage>
</organism>
<dbReference type="SUPFAM" id="SSF52343">
    <property type="entry name" value="Ferredoxin reductase-like, C-terminal NADP-linked domain"/>
    <property type="match status" value="1"/>
</dbReference>
<proteinExistence type="predicted"/>
<keyword evidence="3 7" id="KW-0812">Transmembrane</keyword>
<feature type="transmembrane region" description="Helical" evidence="7">
    <location>
        <begin position="201"/>
        <end position="221"/>
    </location>
</feature>
<dbReference type="AlphaFoldDB" id="A0A3A4AI13"/>
<dbReference type="PANTHER" id="PTHR47354:SF5">
    <property type="entry name" value="PROTEIN RFBI"/>
    <property type="match status" value="1"/>
</dbReference>
<comment type="subcellular location">
    <subcellularLocation>
        <location evidence="2">Membrane</location>
        <topology evidence="2">Multi-pass membrane protein</topology>
    </subcellularLocation>
</comment>
<evidence type="ECO:0000259" key="8">
    <source>
        <dbReference type="PROSITE" id="PS51384"/>
    </source>
</evidence>
<feature type="compositionally biased region" description="Basic and acidic residues" evidence="6">
    <location>
        <begin position="36"/>
        <end position="49"/>
    </location>
</feature>
<keyword evidence="5 7" id="KW-0472">Membrane</keyword>
<evidence type="ECO:0000256" key="6">
    <source>
        <dbReference type="SAM" id="MobiDB-lite"/>
    </source>
</evidence>
<dbReference type="InterPro" id="IPR050415">
    <property type="entry name" value="MRET"/>
</dbReference>
<dbReference type="Proteomes" id="UP000265768">
    <property type="component" value="Unassembled WGS sequence"/>
</dbReference>
<comment type="caution">
    <text evidence="9">The sequence shown here is derived from an EMBL/GenBank/DDBJ whole genome shotgun (WGS) entry which is preliminary data.</text>
</comment>
<keyword evidence="10" id="KW-1185">Reference proteome</keyword>
<evidence type="ECO:0000256" key="2">
    <source>
        <dbReference type="ARBA" id="ARBA00004141"/>
    </source>
</evidence>
<dbReference type="InterPro" id="IPR013130">
    <property type="entry name" value="Fe3_Rdtase_TM_dom"/>
</dbReference>
<evidence type="ECO:0000256" key="7">
    <source>
        <dbReference type="SAM" id="Phobius"/>
    </source>
</evidence>
<comment type="cofactor">
    <cofactor evidence="1">
        <name>FAD</name>
        <dbReference type="ChEBI" id="CHEBI:57692"/>
    </cofactor>
</comment>
<evidence type="ECO:0000256" key="1">
    <source>
        <dbReference type="ARBA" id="ARBA00001974"/>
    </source>
</evidence>
<feature type="compositionally biased region" description="Basic and acidic residues" evidence="6">
    <location>
        <begin position="114"/>
        <end position="126"/>
    </location>
</feature>
<dbReference type="PROSITE" id="PS51384">
    <property type="entry name" value="FAD_FR"/>
    <property type="match status" value="1"/>
</dbReference>
<feature type="transmembrane region" description="Helical" evidence="7">
    <location>
        <begin position="280"/>
        <end position="302"/>
    </location>
</feature>
<dbReference type="SUPFAM" id="SSF63380">
    <property type="entry name" value="Riboflavin synthase domain-like"/>
    <property type="match status" value="1"/>
</dbReference>
<gene>
    <name evidence="9" type="ORF">D5H75_26995</name>
</gene>
<evidence type="ECO:0000256" key="4">
    <source>
        <dbReference type="ARBA" id="ARBA00022989"/>
    </source>
</evidence>
<feature type="transmembrane region" description="Helical" evidence="7">
    <location>
        <begin position="160"/>
        <end position="180"/>
    </location>
</feature>
<evidence type="ECO:0000256" key="5">
    <source>
        <dbReference type="ARBA" id="ARBA00023136"/>
    </source>
</evidence>
<keyword evidence="4 7" id="KW-1133">Transmembrane helix</keyword>
<dbReference type="InterPro" id="IPR017938">
    <property type="entry name" value="Riboflavin_synthase-like_b-brl"/>
</dbReference>
<dbReference type="Gene3D" id="2.40.30.10">
    <property type="entry name" value="Translation factors"/>
    <property type="match status" value="1"/>
</dbReference>
<feature type="domain" description="FAD-binding FR-type" evidence="8">
    <location>
        <begin position="329"/>
        <end position="427"/>
    </location>
</feature>
<reference evidence="9 10" key="1">
    <citation type="submission" date="2018-09" db="EMBL/GenBank/DDBJ databases">
        <title>YIM 75507 draft genome.</title>
        <authorList>
            <person name="Tang S."/>
            <person name="Feng Y."/>
        </authorList>
    </citation>
    <scope>NUCLEOTIDE SEQUENCE [LARGE SCALE GENOMIC DNA]</scope>
    <source>
        <strain evidence="9 10">YIM 75507</strain>
    </source>
</reference>
<dbReference type="Pfam" id="PF01794">
    <property type="entry name" value="Ferric_reduct"/>
    <property type="match status" value="1"/>
</dbReference>
<feature type="compositionally biased region" description="Basic residues" evidence="6">
    <location>
        <begin position="81"/>
        <end position="98"/>
    </location>
</feature>
<evidence type="ECO:0000313" key="9">
    <source>
        <dbReference type="EMBL" id="RJL26624.1"/>
    </source>
</evidence>
<feature type="region of interest" description="Disordered" evidence="6">
    <location>
        <begin position="1"/>
        <end position="130"/>
    </location>
</feature>
<dbReference type="PANTHER" id="PTHR47354">
    <property type="entry name" value="NADH OXIDOREDUCTASE HCR"/>
    <property type="match status" value="1"/>
</dbReference>
<feature type="transmembrane region" description="Helical" evidence="7">
    <location>
        <begin position="308"/>
        <end position="326"/>
    </location>
</feature>
<dbReference type="Gene3D" id="3.40.50.80">
    <property type="entry name" value="Nucleotide-binding domain of ferredoxin-NADP reductase (FNR) module"/>
    <property type="match status" value="1"/>
</dbReference>
<feature type="compositionally biased region" description="Basic residues" evidence="6">
    <location>
        <begin position="57"/>
        <end position="73"/>
    </location>
</feature>
<evidence type="ECO:0000313" key="10">
    <source>
        <dbReference type="Proteomes" id="UP000265768"/>
    </source>
</evidence>
<protein>
    <recommendedName>
        <fullName evidence="8">FAD-binding FR-type domain-containing protein</fullName>
    </recommendedName>
</protein>
<dbReference type="GO" id="GO:0016491">
    <property type="term" value="F:oxidoreductase activity"/>
    <property type="evidence" value="ECO:0007669"/>
    <property type="project" value="InterPro"/>
</dbReference>
<sequence length="544" mass="59524">MLARPGRAGLADRGRAPAHRRARRGDRASRVGPARGRRDQQRRTAELGRRGGGAAAPHHRPAHRAARRLRLRPGHGVLLRPGRRRGLRQVPGRPRHGGGARVAVGARPRRRLDRRGPGRRRGEPPVRGRVRPLRPGRLWAAVAVSALPFCYPLARADLAGGPVPAVAGVCGLLGGLALWWQVALGARQAARLFGADRGRILTAHAWLGSGGAFLVLLHPLLEATAELRGPDYLVAVDFTWVESTYTSLGRLALLMFLALWLTSTLLRAAARHRVWRYAHYLSYPLVALVFLHADGIGTFLGAVPWLRAYWLALAAAFGAVTLWRLLAPLLVPRYRLAAAERVSGAVTVYRLAPRGRRRVRPLPGQFCHLRTSVLSRSHPLSAVRSDPETAELVFAVRDAGSFTVRLRRLRPGATVLVDGPHGAFTREAQLGGEPAVLIAGGIGVTPFVDLALRRPDVTLFHAVASPADAVFAPELRRALGERYVPSRRDGVPPERFTGARLTRGAPARARYFVCGSPRFVAGIIRELRSRGVPRDRVLTERFEW</sequence>